<evidence type="ECO:0000313" key="1">
    <source>
        <dbReference type="EMBL" id="EOY19824.1"/>
    </source>
</evidence>
<keyword evidence="2" id="KW-1185">Reference proteome</keyword>
<reference evidence="1 2" key="1">
    <citation type="journal article" date="2013" name="Genome Biol.">
        <title>The genome sequence of the most widely cultivated cacao type and its use to identify candidate genes regulating pod color.</title>
        <authorList>
            <person name="Motamayor J.C."/>
            <person name="Mockaitis K."/>
            <person name="Schmutz J."/>
            <person name="Haiminen N."/>
            <person name="Iii D.L."/>
            <person name="Cornejo O."/>
            <person name="Findley S.D."/>
            <person name="Zheng P."/>
            <person name="Utro F."/>
            <person name="Royaert S."/>
            <person name="Saski C."/>
            <person name="Jenkins J."/>
            <person name="Podicheti R."/>
            <person name="Zhao M."/>
            <person name="Scheffler B.E."/>
            <person name="Stack J.C."/>
            <person name="Feltus F.A."/>
            <person name="Mustiga G.M."/>
            <person name="Amores F."/>
            <person name="Phillips W."/>
            <person name="Marelli J.P."/>
            <person name="May G.D."/>
            <person name="Shapiro H."/>
            <person name="Ma J."/>
            <person name="Bustamante C.D."/>
            <person name="Schnell R.J."/>
            <person name="Main D."/>
            <person name="Gilbert D."/>
            <person name="Parida L."/>
            <person name="Kuhn D.N."/>
        </authorList>
    </citation>
    <scope>NUCLEOTIDE SEQUENCE [LARGE SCALE GENOMIC DNA]</scope>
    <source>
        <strain evidence="2">cv. Matina 1-6</strain>
    </source>
</reference>
<evidence type="ECO:0000313" key="2">
    <source>
        <dbReference type="Proteomes" id="UP000026915"/>
    </source>
</evidence>
<name>A0A061FYF0_THECC</name>
<sequence>MKEGEHLTKHEKDFDQIIEKLTKLGVKMGEEQITLMFLASLPNSFADALESVIHAKMMLTLAEAREEWRRIKAENVKTWEGEEERGAALGTSLLPITKGREYWNADERIRKGDTGRSVAAFDNFINKIGLLDLPLAVQNTHGVVIEMI</sequence>
<gene>
    <name evidence="1" type="ORF">TCM_045182</name>
</gene>
<proteinExistence type="predicted"/>
<organism evidence="1 2">
    <name type="scientific">Theobroma cacao</name>
    <name type="common">Cacao</name>
    <name type="synonym">Cocoa</name>
    <dbReference type="NCBI Taxonomy" id="3641"/>
    <lineage>
        <taxon>Eukaryota</taxon>
        <taxon>Viridiplantae</taxon>
        <taxon>Streptophyta</taxon>
        <taxon>Embryophyta</taxon>
        <taxon>Tracheophyta</taxon>
        <taxon>Spermatophyta</taxon>
        <taxon>Magnoliopsida</taxon>
        <taxon>eudicotyledons</taxon>
        <taxon>Gunneridae</taxon>
        <taxon>Pentapetalae</taxon>
        <taxon>rosids</taxon>
        <taxon>malvids</taxon>
        <taxon>Malvales</taxon>
        <taxon>Malvaceae</taxon>
        <taxon>Byttnerioideae</taxon>
        <taxon>Theobroma</taxon>
    </lineage>
</organism>
<dbReference type="Gramene" id="EOY19824">
    <property type="protein sequence ID" value="EOY19824"/>
    <property type="gene ID" value="TCM_045182"/>
</dbReference>
<accession>A0A061FYF0</accession>
<dbReference type="HOGENOM" id="CLU_1762062_0_0_1"/>
<dbReference type="InParanoid" id="A0A061FYF0"/>
<dbReference type="Proteomes" id="UP000026915">
    <property type="component" value="Chromosome 10"/>
</dbReference>
<protein>
    <submittedName>
        <fullName evidence="1">Uncharacterized protein</fullName>
    </submittedName>
</protein>
<dbReference type="Pfam" id="PF14223">
    <property type="entry name" value="Retrotran_gag_2"/>
    <property type="match status" value="1"/>
</dbReference>
<dbReference type="AlphaFoldDB" id="A0A061FYF0"/>
<dbReference type="EMBL" id="CM001888">
    <property type="protein sequence ID" value="EOY19824.1"/>
    <property type="molecule type" value="Genomic_DNA"/>
</dbReference>